<dbReference type="GO" id="GO:0005829">
    <property type="term" value="C:cytosol"/>
    <property type="evidence" value="ECO:0007669"/>
    <property type="project" value="TreeGrafter"/>
</dbReference>
<dbReference type="GO" id="GO:0006749">
    <property type="term" value="P:glutathione metabolic process"/>
    <property type="evidence" value="ECO:0007669"/>
    <property type="project" value="TreeGrafter"/>
</dbReference>
<dbReference type="Proteomes" id="UP000011560">
    <property type="component" value="Unassembled WGS sequence"/>
</dbReference>
<dbReference type="RefSeq" id="WP_007701474.1">
    <property type="nucleotide sequence ID" value="NZ_AOIQ01000014.1"/>
</dbReference>
<accession>M0BL97</accession>
<dbReference type="EMBL" id="AOIQ01000014">
    <property type="protein sequence ID" value="ELZ11068.1"/>
    <property type="molecule type" value="Genomic_DNA"/>
</dbReference>
<proteinExistence type="predicted"/>
<evidence type="ECO:0000259" key="2">
    <source>
        <dbReference type="Pfam" id="PF02538"/>
    </source>
</evidence>
<dbReference type="AlphaFoldDB" id="M0BL97"/>
<gene>
    <name evidence="3" type="ORF">C479_09663</name>
</gene>
<feature type="compositionally biased region" description="Basic and acidic residues" evidence="1">
    <location>
        <begin position="34"/>
        <end position="45"/>
    </location>
</feature>
<comment type="caution">
    <text evidence="3">The sequence shown here is derived from an EMBL/GenBank/DDBJ whole genome shotgun (WGS) entry which is preliminary data.</text>
</comment>
<evidence type="ECO:0000313" key="3">
    <source>
        <dbReference type="EMBL" id="ELZ11068.1"/>
    </source>
</evidence>
<dbReference type="PATRIC" id="fig|1227490.4.peg.1973"/>
<feature type="region of interest" description="Disordered" evidence="1">
    <location>
        <begin position="594"/>
        <end position="615"/>
    </location>
</feature>
<keyword evidence="4" id="KW-1185">Reference proteome</keyword>
<reference evidence="3 4" key="1">
    <citation type="journal article" date="2014" name="PLoS Genet.">
        <title>Phylogenetically driven sequencing of extremely halophilic archaea reveals strategies for static and dynamic osmo-response.</title>
        <authorList>
            <person name="Becker E.A."/>
            <person name="Seitzer P.M."/>
            <person name="Tritt A."/>
            <person name="Larsen D."/>
            <person name="Krusor M."/>
            <person name="Yao A.I."/>
            <person name="Wu D."/>
            <person name="Madern D."/>
            <person name="Eisen J.A."/>
            <person name="Darling A.E."/>
            <person name="Facciotti M.T."/>
        </authorList>
    </citation>
    <scope>NUCLEOTIDE SEQUENCE [LARGE SCALE GENOMIC DNA]</scope>
    <source>
        <strain evidence="3 4">JCM 14624</strain>
    </source>
</reference>
<dbReference type="OrthoDB" id="8261at2157"/>
<protein>
    <submittedName>
        <fullName evidence="3">5-oxoprolinase</fullName>
    </submittedName>
</protein>
<feature type="compositionally biased region" description="Gly residues" evidence="1">
    <location>
        <begin position="22"/>
        <end position="33"/>
    </location>
</feature>
<dbReference type="PANTHER" id="PTHR11365:SF23">
    <property type="entry name" value="HYPOTHETICAL 5-OXOPROLINASE (EUROFUNG)-RELATED"/>
    <property type="match status" value="1"/>
</dbReference>
<feature type="domain" description="Hydantoinase B/oxoprolinase" evidence="2">
    <location>
        <begin position="46"/>
        <end position="608"/>
    </location>
</feature>
<evidence type="ECO:0000313" key="4">
    <source>
        <dbReference type="Proteomes" id="UP000011560"/>
    </source>
</evidence>
<dbReference type="InterPro" id="IPR003692">
    <property type="entry name" value="Hydantoinase_B"/>
</dbReference>
<name>M0BL97_9EURY</name>
<dbReference type="InterPro" id="IPR045079">
    <property type="entry name" value="Oxoprolinase-like"/>
</dbReference>
<evidence type="ECO:0000256" key="1">
    <source>
        <dbReference type="SAM" id="MobiDB-lite"/>
    </source>
</evidence>
<organism evidence="3 4">
    <name type="scientific">Halovivax asiaticus JCM 14624</name>
    <dbReference type="NCBI Taxonomy" id="1227490"/>
    <lineage>
        <taxon>Archaea</taxon>
        <taxon>Methanobacteriati</taxon>
        <taxon>Methanobacteriota</taxon>
        <taxon>Stenosarchaea group</taxon>
        <taxon>Halobacteria</taxon>
        <taxon>Halobacteriales</taxon>
        <taxon>Natrialbaceae</taxon>
        <taxon>Halovivax</taxon>
    </lineage>
</organism>
<dbReference type="STRING" id="1227490.C479_09663"/>
<dbReference type="PANTHER" id="PTHR11365">
    <property type="entry name" value="5-OXOPROLINASE RELATED"/>
    <property type="match status" value="1"/>
</dbReference>
<dbReference type="Pfam" id="PF02538">
    <property type="entry name" value="Hydantoinase_B"/>
    <property type="match status" value="1"/>
</dbReference>
<feature type="region of interest" description="Disordered" evidence="1">
    <location>
        <begin position="1"/>
        <end position="45"/>
    </location>
</feature>
<dbReference type="GO" id="GO:0017168">
    <property type="term" value="F:5-oxoprolinase (ATP-hydrolyzing) activity"/>
    <property type="evidence" value="ECO:0007669"/>
    <property type="project" value="TreeGrafter"/>
</dbReference>
<sequence length="659" mass="68695">MSDESDPRAAGGTGGDGKRDGLGGSGGRGPTGGDGERTDPDRDNIDPITLEVLRNAFAAVAEEMNANLVRTGYSPNITERKDCSCALFDADGEMLSQAETMPVHLGAMPFSVAAALERFPPETLSPGDAVVLNDPFRGGAHLPDLTLVTPIFVDDEGTDGAVTADSVGRSADDEPVTDDLELLGFAANRAHHADIGGARAGSVAADSTEIYQEGLRIPPVKLYDGGDVVTDTVELLLANVRTPDERRGDLRAQHAANETGRRRLLDLVGDHGVGTLRTAVDAVQDYAEKRMRAAITDLPDGTYGYADVLDDDGRASEDVRIEASVTIDGDALTVDFDGTDAQTAGPINAVFAVTASATYYAVRCVTDPEIPANAGAYRPIEIETPDGSVVDAEPPAAVVGGNLETSQRVTDVVLGALAEIAPERALAAGQGTMNNVTFGGIDPRTDDPYAFYETGGGGFGAHASGDGMDGVHVHMSNTMNTPAEVLETAYPLSVERYAYRPDTGGAGEFRGGLGLRRDIRVRATGSTGVAFSLLADRRTHAPYGVAGGESGAPGEDVLYRAAVHQSDADDVDGPDERTEALPAKCTQHLDAGDVVSIRTPGGGGYGDPADRDPDALRRDLADGLLSVESARQAYDTDLVERVAADLDATVDGDESAQSR</sequence>